<protein>
    <submittedName>
        <fullName evidence="1">Uncharacterized protein</fullName>
    </submittedName>
</protein>
<reference evidence="1" key="1">
    <citation type="journal article" date="2014" name="Front. Microbiol.">
        <title>High frequency of phylogenetically diverse reductive dehalogenase-homologous genes in deep subseafloor sedimentary metagenomes.</title>
        <authorList>
            <person name="Kawai M."/>
            <person name="Futagami T."/>
            <person name="Toyoda A."/>
            <person name="Takaki Y."/>
            <person name="Nishi S."/>
            <person name="Hori S."/>
            <person name="Arai W."/>
            <person name="Tsubouchi T."/>
            <person name="Morono Y."/>
            <person name="Uchiyama I."/>
            <person name="Ito T."/>
            <person name="Fujiyama A."/>
            <person name="Inagaki F."/>
            <person name="Takami H."/>
        </authorList>
    </citation>
    <scope>NUCLEOTIDE SEQUENCE</scope>
    <source>
        <strain evidence="1">Expedition CK06-06</strain>
    </source>
</reference>
<dbReference type="AlphaFoldDB" id="X1QBW1"/>
<feature type="non-terminal residue" evidence="1">
    <location>
        <position position="143"/>
    </location>
</feature>
<dbReference type="EMBL" id="BARV01040261">
    <property type="protein sequence ID" value="GAI52296.1"/>
    <property type="molecule type" value="Genomic_DNA"/>
</dbReference>
<sequence>MITDYPCRKLRRVTGQKRPAHLLFLDTETKVAKAEIGFDGGIIKSGWDKVFYKDATEVIEQHRLRLGWSCDCRYRKDKGVYGDKWYYWENTESLCKYIACIAERDIPLHVFGHNIYFDLQASDFFYYFTLWGWILDFIYDKGQ</sequence>
<evidence type="ECO:0000313" key="1">
    <source>
        <dbReference type="EMBL" id="GAI52296.1"/>
    </source>
</evidence>
<comment type="caution">
    <text evidence="1">The sequence shown here is derived from an EMBL/GenBank/DDBJ whole genome shotgun (WGS) entry which is preliminary data.</text>
</comment>
<proteinExistence type="predicted"/>
<name>X1QBW1_9ZZZZ</name>
<organism evidence="1">
    <name type="scientific">marine sediment metagenome</name>
    <dbReference type="NCBI Taxonomy" id="412755"/>
    <lineage>
        <taxon>unclassified sequences</taxon>
        <taxon>metagenomes</taxon>
        <taxon>ecological metagenomes</taxon>
    </lineage>
</organism>
<accession>X1QBW1</accession>
<gene>
    <name evidence="1" type="ORF">S06H3_61402</name>
</gene>